<dbReference type="Proteomes" id="UP001633002">
    <property type="component" value="Unassembled WGS sequence"/>
</dbReference>
<keyword evidence="2" id="KW-1185">Reference proteome</keyword>
<accession>A0ABD3HN89</accession>
<dbReference type="AlphaFoldDB" id="A0ABD3HN89"/>
<evidence type="ECO:0000313" key="2">
    <source>
        <dbReference type="Proteomes" id="UP001633002"/>
    </source>
</evidence>
<proteinExistence type="predicted"/>
<reference evidence="1 2" key="1">
    <citation type="submission" date="2024-09" db="EMBL/GenBank/DDBJ databases">
        <title>Chromosome-scale assembly of Riccia sorocarpa.</title>
        <authorList>
            <person name="Paukszto L."/>
        </authorList>
    </citation>
    <scope>NUCLEOTIDE SEQUENCE [LARGE SCALE GENOMIC DNA]</scope>
    <source>
        <strain evidence="1">LP-2024</strain>
        <tissue evidence="1">Aerial parts of the thallus</tissue>
    </source>
</reference>
<organism evidence="1 2">
    <name type="scientific">Riccia sorocarpa</name>
    <dbReference type="NCBI Taxonomy" id="122646"/>
    <lineage>
        <taxon>Eukaryota</taxon>
        <taxon>Viridiplantae</taxon>
        <taxon>Streptophyta</taxon>
        <taxon>Embryophyta</taxon>
        <taxon>Marchantiophyta</taxon>
        <taxon>Marchantiopsida</taxon>
        <taxon>Marchantiidae</taxon>
        <taxon>Marchantiales</taxon>
        <taxon>Ricciaceae</taxon>
        <taxon>Riccia</taxon>
    </lineage>
</organism>
<sequence>MCLSKMLIGLTVDRRTGSLVPDMGKFDAEDVARLLNEAGDAKFPDRFKPRKAFAEGGTWFILAESESEFGFVEENIFVFNRSPPTVVRLPKLQWYHTSSLFTFAPTFKAFV</sequence>
<evidence type="ECO:0000313" key="1">
    <source>
        <dbReference type="EMBL" id="KAL3692356.1"/>
    </source>
</evidence>
<comment type="caution">
    <text evidence="1">The sequence shown here is derived from an EMBL/GenBank/DDBJ whole genome shotgun (WGS) entry which is preliminary data.</text>
</comment>
<gene>
    <name evidence="1" type="ORF">R1sor_006007</name>
</gene>
<name>A0ABD3HN89_9MARC</name>
<protein>
    <submittedName>
        <fullName evidence="1">Uncharacterized protein</fullName>
    </submittedName>
</protein>
<dbReference type="EMBL" id="JBJQOH010000003">
    <property type="protein sequence ID" value="KAL3692356.1"/>
    <property type="molecule type" value="Genomic_DNA"/>
</dbReference>